<evidence type="ECO:0000313" key="2">
    <source>
        <dbReference type="EMBL" id="PKR54186.1"/>
    </source>
</evidence>
<dbReference type="Pfam" id="PF00903">
    <property type="entry name" value="Glyoxalase"/>
    <property type="match status" value="1"/>
</dbReference>
<organism evidence="2 3">
    <name type="scientific">Thalassospira marina</name>
    <dbReference type="NCBI Taxonomy" id="2048283"/>
    <lineage>
        <taxon>Bacteria</taxon>
        <taxon>Pseudomonadati</taxon>
        <taxon>Pseudomonadota</taxon>
        <taxon>Alphaproteobacteria</taxon>
        <taxon>Rhodospirillales</taxon>
        <taxon>Thalassospiraceae</taxon>
        <taxon>Thalassospira</taxon>
    </lineage>
</organism>
<evidence type="ECO:0000313" key="3">
    <source>
        <dbReference type="Proteomes" id="UP000233597"/>
    </source>
</evidence>
<name>A0A2N3KUK5_9PROT</name>
<dbReference type="InterPro" id="IPR004360">
    <property type="entry name" value="Glyas_Fos-R_dOase_dom"/>
</dbReference>
<dbReference type="InterPro" id="IPR037523">
    <property type="entry name" value="VOC_core"/>
</dbReference>
<dbReference type="PROSITE" id="PS51819">
    <property type="entry name" value="VOC"/>
    <property type="match status" value="1"/>
</dbReference>
<comment type="caution">
    <text evidence="2">The sequence shown here is derived from an EMBL/GenBank/DDBJ whole genome shotgun (WGS) entry which is preliminary data.</text>
</comment>
<dbReference type="InterPro" id="IPR029068">
    <property type="entry name" value="Glyas_Bleomycin-R_OHBP_Dase"/>
</dbReference>
<dbReference type="RefSeq" id="WP_101266650.1">
    <property type="nucleotide sequence ID" value="NZ_NWTK01000006.1"/>
</dbReference>
<dbReference type="Proteomes" id="UP000233597">
    <property type="component" value="Unassembled WGS sequence"/>
</dbReference>
<dbReference type="InterPro" id="IPR050383">
    <property type="entry name" value="GlyoxalaseI/FosfomycinResist"/>
</dbReference>
<dbReference type="PANTHER" id="PTHR21366">
    <property type="entry name" value="GLYOXALASE FAMILY PROTEIN"/>
    <property type="match status" value="1"/>
</dbReference>
<protein>
    <submittedName>
        <fullName evidence="2">VOC family virulence protein</fullName>
    </submittedName>
</protein>
<dbReference type="SUPFAM" id="SSF54593">
    <property type="entry name" value="Glyoxalase/Bleomycin resistance protein/Dihydroxybiphenyl dioxygenase"/>
    <property type="match status" value="1"/>
</dbReference>
<reference evidence="2 3" key="1">
    <citation type="submission" date="2017-09" db="EMBL/GenBank/DDBJ databases">
        <title>Biodiversity and function of Thalassospira species in the particle-attached aromatic-hydrocarbon-degrading consortia from the surface seawater of the South China Sea.</title>
        <authorList>
            <person name="Dong C."/>
            <person name="Liu R."/>
            <person name="Shao Z."/>
        </authorList>
    </citation>
    <scope>NUCLEOTIDE SEQUENCE [LARGE SCALE GENOMIC DNA]</scope>
    <source>
        <strain evidence="2 3">CSC1P2</strain>
    </source>
</reference>
<feature type="domain" description="VOC" evidence="1">
    <location>
        <begin position="5"/>
        <end position="125"/>
    </location>
</feature>
<dbReference type="AlphaFoldDB" id="A0A2N3KUK5"/>
<dbReference type="EMBL" id="NWTK01000006">
    <property type="protein sequence ID" value="PKR54186.1"/>
    <property type="molecule type" value="Genomic_DNA"/>
</dbReference>
<dbReference type="PANTHER" id="PTHR21366:SF14">
    <property type="entry name" value="GLYOXALASE DOMAIN-CONTAINING PROTEIN 5"/>
    <property type="match status" value="1"/>
</dbReference>
<dbReference type="CDD" id="cd07253">
    <property type="entry name" value="GLOD5"/>
    <property type="match status" value="1"/>
</dbReference>
<evidence type="ECO:0000259" key="1">
    <source>
        <dbReference type="PROSITE" id="PS51819"/>
    </source>
</evidence>
<gene>
    <name evidence="2" type="ORF">COO20_11705</name>
</gene>
<proteinExistence type="predicted"/>
<accession>A0A2N3KUK5</accession>
<dbReference type="Gene3D" id="3.10.180.10">
    <property type="entry name" value="2,3-Dihydroxybiphenyl 1,2-Dioxygenase, domain 1"/>
    <property type="match status" value="1"/>
</dbReference>
<dbReference type="OrthoDB" id="9812656at2"/>
<sequence>MKITSLDHLVLTVKSVDRTVEFYQNVLGMTRQNFGKGRVALHFGSQKINLHPADAIPDDNVLHPTPGSADLCFLTETPLDDVMEHLQKHGQKIIEGPIERTGATGPLRSVYIYDPDENLIEISNPL</sequence>